<dbReference type="EMBL" id="CAEZUA010000080">
    <property type="protein sequence ID" value="CAB4594849.1"/>
    <property type="molecule type" value="Genomic_DNA"/>
</dbReference>
<reference evidence="1" key="1">
    <citation type="submission" date="2020-05" db="EMBL/GenBank/DDBJ databases">
        <authorList>
            <person name="Chiriac C."/>
            <person name="Salcher M."/>
            <person name="Ghai R."/>
            <person name="Kavagutti S V."/>
        </authorList>
    </citation>
    <scope>NUCLEOTIDE SEQUENCE</scope>
</reference>
<organism evidence="1">
    <name type="scientific">freshwater metagenome</name>
    <dbReference type="NCBI Taxonomy" id="449393"/>
    <lineage>
        <taxon>unclassified sequences</taxon>
        <taxon>metagenomes</taxon>
        <taxon>ecological metagenomes</taxon>
    </lineage>
</organism>
<sequence length="61" mass="6485">MSVIEVFIDPKLPEWAWVAVITEVPRPTGVSELPLTVATAVLDDEKVQAPGDVEVGAIIAT</sequence>
<accession>A0A6J6G4M8</accession>
<protein>
    <submittedName>
        <fullName evidence="1">Unannotated protein</fullName>
    </submittedName>
</protein>
<dbReference type="AlphaFoldDB" id="A0A6J6G4M8"/>
<evidence type="ECO:0000313" key="1">
    <source>
        <dbReference type="EMBL" id="CAB4594849.1"/>
    </source>
</evidence>
<name>A0A6J6G4M8_9ZZZZ</name>
<gene>
    <name evidence="1" type="ORF">UFOPK1773_01041</name>
</gene>
<proteinExistence type="predicted"/>